<reference evidence="1 2" key="1">
    <citation type="submission" date="2022-03" db="EMBL/GenBank/DDBJ databases">
        <authorList>
            <person name="Macdonald S."/>
            <person name="Ahmed S."/>
            <person name="Newling K."/>
        </authorList>
    </citation>
    <scope>NUCLEOTIDE SEQUENCE [LARGE SCALE GENOMIC DNA]</scope>
</reference>
<evidence type="ECO:0000313" key="2">
    <source>
        <dbReference type="Proteomes" id="UP001642260"/>
    </source>
</evidence>
<gene>
    <name evidence="1" type="ORF">ERUC_LOCUS15375</name>
</gene>
<name>A0ABC8JTL3_ERUVS</name>
<evidence type="ECO:0000313" key="1">
    <source>
        <dbReference type="EMBL" id="CAH8340320.1"/>
    </source>
</evidence>
<dbReference type="Proteomes" id="UP001642260">
    <property type="component" value="Unassembled WGS sequence"/>
</dbReference>
<sequence>MVRWVDPGIFVQRWSRGCKVTVLRIGFFRSLRWIRRIRFPSVYGHPNWDLVFMRFGETPQNHREIRYLLVNLQFWKSSGIIMIRKSFSIDTIKVSLEGFAMVSLALSILFQVWSMGI</sequence>
<accession>A0ABC8JTL3</accession>
<comment type="caution">
    <text evidence="1">The sequence shown here is derived from an EMBL/GenBank/DDBJ whole genome shotgun (WGS) entry which is preliminary data.</text>
</comment>
<dbReference type="AlphaFoldDB" id="A0ABC8JTL3"/>
<organism evidence="1 2">
    <name type="scientific">Eruca vesicaria subsp. sativa</name>
    <name type="common">Garden rocket</name>
    <name type="synonym">Eruca sativa</name>
    <dbReference type="NCBI Taxonomy" id="29727"/>
    <lineage>
        <taxon>Eukaryota</taxon>
        <taxon>Viridiplantae</taxon>
        <taxon>Streptophyta</taxon>
        <taxon>Embryophyta</taxon>
        <taxon>Tracheophyta</taxon>
        <taxon>Spermatophyta</taxon>
        <taxon>Magnoliopsida</taxon>
        <taxon>eudicotyledons</taxon>
        <taxon>Gunneridae</taxon>
        <taxon>Pentapetalae</taxon>
        <taxon>rosids</taxon>
        <taxon>malvids</taxon>
        <taxon>Brassicales</taxon>
        <taxon>Brassicaceae</taxon>
        <taxon>Brassiceae</taxon>
        <taxon>Eruca</taxon>
    </lineage>
</organism>
<proteinExistence type="predicted"/>
<protein>
    <submittedName>
        <fullName evidence="1">Uncharacterized protein</fullName>
    </submittedName>
</protein>
<dbReference type="EMBL" id="CAKOAT010142932">
    <property type="protein sequence ID" value="CAH8340320.1"/>
    <property type="molecule type" value="Genomic_DNA"/>
</dbReference>
<keyword evidence="2" id="KW-1185">Reference proteome</keyword>